<sequence>MRPDAVVELGPGFTDLLELRNLVPQAIAALAAAPQPAALPEGWQPITAPGQVSIGDKLKFTIGDKQYTETVKDVLDPGTDREEIIYNMRRNYYLITSMCMQNKGSQKNVSFRPAAPQPRE</sequence>
<name>A0A2W7P1M6_9BURK</name>
<evidence type="ECO:0000313" key="1">
    <source>
        <dbReference type="EMBL" id="PZX29423.1"/>
    </source>
</evidence>
<evidence type="ECO:0000313" key="2">
    <source>
        <dbReference type="Proteomes" id="UP000249638"/>
    </source>
</evidence>
<keyword evidence="2" id="KW-1185">Reference proteome</keyword>
<dbReference type="Proteomes" id="UP000249638">
    <property type="component" value="Unassembled WGS sequence"/>
</dbReference>
<comment type="caution">
    <text evidence="1">The sequence shown here is derived from an EMBL/GenBank/DDBJ whole genome shotgun (WGS) entry which is preliminary data.</text>
</comment>
<protein>
    <submittedName>
        <fullName evidence="1">Uncharacterized protein</fullName>
    </submittedName>
</protein>
<dbReference type="AlphaFoldDB" id="A0A2W7P1M6"/>
<accession>A0A2W7P1M6</accession>
<reference evidence="1" key="1">
    <citation type="submission" date="2018-06" db="EMBL/GenBank/DDBJ databases">
        <title>Genomic Encyclopedia of Type Strains, Phase IV (KMG-V): Genome sequencing to study the core and pangenomes of soil and plant-associated prokaryotes.</title>
        <authorList>
            <person name="Whitman W."/>
        </authorList>
    </citation>
    <scope>NUCLEOTIDE SEQUENCE [LARGE SCALE GENOMIC DNA]</scope>
    <source>
        <strain evidence="1">MLR2-44</strain>
    </source>
</reference>
<gene>
    <name evidence="1" type="ORF">C7416_104428</name>
</gene>
<organism evidence="1 2">
    <name type="scientific">Cupriavidus phytorum</name>
    <dbReference type="NCBI Taxonomy" id="3024399"/>
    <lineage>
        <taxon>Bacteria</taxon>
        <taxon>Pseudomonadati</taxon>
        <taxon>Pseudomonadota</taxon>
        <taxon>Betaproteobacteria</taxon>
        <taxon>Burkholderiales</taxon>
        <taxon>Burkholderiaceae</taxon>
        <taxon>Cupriavidus</taxon>
    </lineage>
</organism>
<proteinExistence type="predicted"/>
<dbReference type="EMBL" id="QKZN01000004">
    <property type="protein sequence ID" value="PZX29423.1"/>
    <property type="molecule type" value="Genomic_DNA"/>
</dbReference>